<dbReference type="PRINTS" id="PR00721">
    <property type="entry name" value="STOMATIN"/>
</dbReference>
<dbReference type="EMBL" id="ASHL01000002">
    <property type="protein sequence ID" value="EPD13615.1"/>
    <property type="molecule type" value="Genomic_DNA"/>
</dbReference>
<feature type="domain" description="Band 7" evidence="7">
    <location>
        <begin position="20"/>
        <end position="183"/>
    </location>
</feature>
<evidence type="ECO:0000259" key="7">
    <source>
        <dbReference type="SMART" id="SM00244"/>
    </source>
</evidence>
<dbReference type="InterPro" id="IPR010200">
    <property type="entry name" value="HflC"/>
</dbReference>
<proteinExistence type="inferred from homology"/>
<dbReference type="SUPFAM" id="SSF117892">
    <property type="entry name" value="Band 7/SPFH domain"/>
    <property type="match status" value="1"/>
</dbReference>
<evidence type="ECO:0000256" key="3">
    <source>
        <dbReference type="ARBA" id="ARBA00022692"/>
    </source>
</evidence>
<evidence type="ECO:0000313" key="9">
    <source>
        <dbReference type="Proteomes" id="UP000015462"/>
    </source>
</evidence>
<accession>A0AB33Z2X2</accession>
<evidence type="ECO:0000256" key="4">
    <source>
        <dbReference type="ARBA" id="ARBA00022989"/>
    </source>
</evidence>
<evidence type="ECO:0000256" key="1">
    <source>
        <dbReference type="ARBA" id="ARBA00004167"/>
    </source>
</evidence>
<keyword evidence="5" id="KW-0472">Membrane</keyword>
<keyword evidence="3" id="KW-0812">Transmembrane</keyword>
<name>A0AB33Z2X2_9GAMM</name>
<dbReference type="NCBIfam" id="TIGR01932">
    <property type="entry name" value="hflC"/>
    <property type="match status" value="1"/>
</dbReference>
<keyword evidence="4" id="KW-1133">Transmembrane helix</keyword>
<dbReference type="GO" id="GO:0006508">
    <property type="term" value="P:proteolysis"/>
    <property type="evidence" value="ECO:0007669"/>
    <property type="project" value="UniProtKB-KW"/>
</dbReference>
<protein>
    <recommendedName>
        <fullName evidence="6">Protein HflC</fullName>
    </recommendedName>
</protein>
<keyword evidence="8" id="KW-0378">Hydrolase</keyword>
<gene>
    <name evidence="8" type="ORF">L196_03741</name>
</gene>
<dbReference type="InterPro" id="IPR001107">
    <property type="entry name" value="Band_7"/>
</dbReference>
<dbReference type="SMART" id="SM00244">
    <property type="entry name" value="PHB"/>
    <property type="match status" value="1"/>
</dbReference>
<comment type="similarity">
    <text evidence="2 6">Belongs to the band 7/mec-2 family. HflC subfamily.</text>
</comment>
<dbReference type="PIRSF" id="PIRSF005651">
    <property type="entry name" value="HflC"/>
    <property type="match status" value="1"/>
</dbReference>
<keyword evidence="8" id="KW-0645">Protease</keyword>
<dbReference type="RefSeq" id="WP_015006355.1">
    <property type="nucleotide sequence ID" value="NZ_JARGOU010000001.1"/>
</dbReference>
<dbReference type="GO" id="GO:0016020">
    <property type="term" value="C:membrane"/>
    <property type="evidence" value="ECO:0007669"/>
    <property type="project" value="UniProtKB-SubCell"/>
</dbReference>
<evidence type="ECO:0000256" key="5">
    <source>
        <dbReference type="ARBA" id="ARBA00023136"/>
    </source>
</evidence>
<comment type="subcellular location">
    <subcellularLocation>
        <location evidence="1">Membrane</location>
        <topology evidence="1">Single-pass membrane protein</topology>
    </subcellularLocation>
</comment>
<sequence length="285" mass="32618">MKMNPMMLVVLAAVLFIGSGSIFTVDQRERVIVFRLGEIVRTDLEPGLHFKFPFINNVRKYDGRLQTLDSKAERFLTSEKKNVIVDTFVKWRIANVDNFYRAVGGDPRQVDTRLNQFVKEGMRAAFSKQTIKELISVGRDTIRLGLVKEINELANGLGIDIIDVQIKRIDLPEEVSASVYKRMESERERVARDFRSRGKEAAERIKADADKQGEIILATAYRESQELRGRGDAEAAETYAGAYNKNKEFFAFYRSLDAYRKSMGAGDDLIVLEPTSDFFKYFKKQ</sequence>
<dbReference type="InterPro" id="IPR036013">
    <property type="entry name" value="Band_7/SPFH_dom_sf"/>
</dbReference>
<dbReference type="CDD" id="cd03405">
    <property type="entry name" value="SPFH_HflC"/>
    <property type="match status" value="1"/>
</dbReference>
<evidence type="ECO:0000313" key="8">
    <source>
        <dbReference type="EMBL" id="EPD13615.1"/>
    </source>
</evidence>
<keyword evidence="9" id="KW-1185">Reference proteome</keyword>
<dbReference type="Gene3D" id="3.30.479.30">
    <property type="entry name" value="Band 7 domain"/>
    <property type="match status" value="1"/>
</dbReference>
<evidence type="ECO:0000256" key="6">
    <source>
        <dbReference type="PIRNR" id="PIRNR005651"/>
    </source>
</evidence>
<dbReference type="InterPro" id="IPR001972">
    <property type="entry name" value="Stomatin_HflK_fam"/>
</dbReference>
<dbReference type="GO" id="GO:0008233">
    <property type="term" value="F:peptidase activity"/>
    <property type="evidence" value="ECO:0007669"/>
    <property type="project" value="UniProtKB-KW"/>
</dbReference>
<comment type="function">
    <text evidence="6">HflC and HflK could regulate a protease.</text>
</comment>
<dbReference type="PANTHER" id="PTHR42911">
    <property type="entry name" value="MODULATOR OF FTSH PROTEASE HFLC"/>
    <property type="match status" value="1"/>
</dbReference>
<organism evidence="8 9">
    <name type="scientific">Cycloclasticus pugetii</name>
    <dbReference type="NCBI Taxonomy" id="34068"/>
    <lineage>
        <taxon>Bacteria</taxon>
        <taxon>Pseudomonadati</taxon>
        <taxon>Pseudomonadota</taxon>
        <taxon>Gammaproteobacteria</taxon>
        <taxon>Thiotrichales</taxon>
        <taxon>Piscirickettsiaceae</taxon>
        <taxon>Cycloclasticus</taxon>
    </lineage>
</organism>
<dbReference type="Pfam" id="PF01145">
    <property type="entry name" value="Band_7"/>
    <property type="match status" value="1"/>
</dbReference>
<reference evidence="8 9" key="1">
    <citation type="journal article" date="2013" name="Genome Announc.">
        <title>Genome Sequence of the Pyrene- and Fluoranthene-Degrading Bacterium Cycloclasticus sp. Strain PY97M.</title>
        <authorList>
            <person name="Cui Z."/>
            <person name="Xu G."/>
            <person name="Li Q."/>
            <person name="Gao W."/>
            <person name="Zheng L."/>
        </authorList>
    </citation>
    <scope>NUCLEOTIDE SEQUENCE [LARGE SCALE GENOMIC DNA]</scope>
    <source>
        <strain evidence="8 9">PY97M</strain>
    </source>
</reference>
<dbReference type="AlphaFoldDB" id="A0AB33Z2X2"/>
<comment type="caution">
    <text evidence="8">The sequence shown here is derived from an EMBL/GenBank/DDBJ whole genome shotgun (WGS) entry which is preliminary data.</text>
</comment>
<evidence type="ECO:0000256" key="2">
    <source>
        <dbReference type="ARBA" id="ARBA00007862"/>
    </source>
</evidence>
<dbReference type="PANTHER" id="PTHR42911:SF1">
    <property type="entry name" value="MODULATOR OF FTSH PROTEASE HFLC"/>
    <property type="match status" value="1"/>
</dbReference>
<dbReference type="Proteomes" id="UP000015462">
    <property type="component" value="Unassembled WGS sequence"/>
</dbReference>